<organism evidence="1">
    <name type="scientific">marine metagenome</name>
    <dbReference type="NCBI Taxonomy" id="408172"/>
    <lineage>
        <taxon>unclassified sequences</taxon>
        <taxon>metagenomes</taxon>
        <taxon>ecological metagenomes</taxon>
    </lineage>
</organism>
<gene>
    <name evidence="1" type="ORF">METZ01_LOCUS68885</name>
</gene>
<reference evidence="1" key="1">
    <citation type="submission" date="2018-05" db="EMBL/GenBank/DDBJ databases">
        <authorList>
            <person name="Lanie J.A."/>
            <person name="Ng W.-L."/>
            <person name="Kazmierczak K.M."/>
            <person name="Andrzejewski T.M."/>
            <person name="Davidsen T.M."/>
            <person name="Wayne K.J."/>
            <person name="Tettelin H."/>
            <person name="Glass J.I."/>
            <person name="Rusch D."/>
            <person name="Podicherti R."/>
            <person name="Tsui H.-C.T."/>
            <person name="Winkler M.E."/>
        </authorList>
    </citation>
    <scope>NUCLEOTIDE SEQUENCE</scope>
</reference>
<proteinExistence type="predicted"/>
<evidence type="ECO:0000313" key="1">
    <source>
        <dbReference type="EMBL" id="SVA16031.1"/>
    </source>
</evidence>
<dbReference type="Gene3D" id="3.40.50.1820">
    <property type="entry name" value="alpha/beta hydrolase"/>
    <property type="match status" value="1"/>
</dbReference>
<dbReference type="SUPFAM" id="SSF53474">
    <property type="entry name" value="alpha/beta-Hydrolases"/>
    <property type="match status" value="1"/>
</dbReference>
<feature type="non-terminal residue" evidence="1">
    <location>
        <position position="1"/>
    </location>
</feature>
<dbReference type="EMBL" id="UINC01004670">
    <property type="protein sequence ID" value="SVA16031.1"/>
    <property type="molecule type" value="Genomic_DNA"/>
</dbReference>
<dbReference type="AlphaFoldDB" id="A0A381TKI9"/>
<protein>
    <submittedName>
        <fullName evidence="1">Uncharacterized protein</fullName>
    </submittedName>
</protein>
<accession>A0A381TKI9</accession>
<name>A0A381TKI9_9ZZZZ</name>
<dbReference type="InterPro" id="IPR029058">
    <property type="entry name" value="AB_hydrolase_fold"/>
</dbReference>
<sequence>VNQIRSITSALKTLNGLQNYEHSAPSYVREQDGHYPGLSNEDTPLKIFHPKNPTGAILILYPGASAKGEAHPKMIALARSIAVNGIQVYIPRIPPLINLKLSKSILEWTVHFYQWLKTQPGHENSPINLAGISFGGVIVLKACLDPFLLQQPPKSVIVFGTSYDVKTCMKFMSNGRIDHNGNIIKLTPDPWCVIVLFHNYLNQVDVGYPTNGVQEVLQLMVRDQDDQAQDLIEDLVGEEKVLIKDIIELNMSDEFNRIMDIFFQDCAEQIQFFSPKYWCKNINNEVYIMHGMHDTLSPFTESIKLDSALSNSHLFISGIFKHRVLSSEMSIFSKWKETFKIILFLSQYYKGGLLP</sequence>